<gene>
    <name evidence="2" type="ORF">AOE01nite_02570</name>
</gene>
<feature type="transmembrane region" description="Helical" evidence="1">
    <location>
        <begin position="133"/>
        <end position="154"/>
    </location>
</feature>
<feature type="transmembrane region" description="Helical" evidence="1">
    <location>
        <begin position="352"/>
        <end position="378"/>
    </location>
</feature>
<feature type="transmembrane region" description="Helical" evidence="1">
    <location>
        <begin position="322"/>
        <end position="340"/>
    </location>
</feature>
<dbReference type="Proteomes" id="UP000321746">
    <property type="component" value="Unassembled WGS sequence"/>
</dbReference>
<dbReference type="RefSeq" id="WP_146885179.1">
    <property type="nucleotide sequence ID" value="NZ_BJYG01000002.1"/>
</dbReference>
<evidence type="ECO:0000313" key="2">
    <source>
        <dbReference type="EMBL" id="GEN62033.1"/>
    </source>
</evidence>
<evidence type="ECO:0008006" key="4">
    <source>
        <dbReference type="Google" id="ProtNLM"/>
    </source>
</evidence>
<sequence>MLLIVSACGLAVAPSSWVRLSPEQLSLAARICWGLVALTALISLAWTTAPGADFVLGLRTGAQEAIFLFPFAMTGLFIEVSDDRFGRRVTFACAMASLGALSVEPWLLAMTGAGAQMLLFSSRQSLFGSGLRSLLFVASCAPGTGWIACIPALVSGCAAAPGRGAFALAPSLEMGCSLLVLSRNGLHTQNTSIRQMAGLLLVGGVILGITRATDALFTRRASTAFGGIFALTHVLAVIASGLYLLAIAADSPLSAHAALSAFVVDLICVWPVAIALLYLGDHVVRSGGSDRLSLLGGLGLFAPRLTGAFAVAMCVMALLPPAAGFSVLWLVVTTALALLPEGYAPALPSITFLAGFGVVVTLFCLAILRLVILVVFGVPRSPRMAASTDVSMSVMQPVLICLFISGIMSVFPGMVTFQATGIGAPFHDEHSTIVTSSSFVTLVGPDGLSSWTPIAVTFMLAAIAVPVVLLRRRTPRQPLPSSLPRKIFPDVSATGEMPWSGGLKWRSSCLPFGEPLLWPGTDMASAILKQAVPALPAFISNARSYIRKTLFLTPRLLRFVLCRIHTIETHGLAVVLLIIAAGLWFAALRL</sequence>
<comment type="caution">
    <text evidence="2">The sequence shown here is derived from an EMBL/GenBank/DDBJ whole genome shotgun (WGS) entry which is preliminary data.</text>
</comment>
<dbReference type="EMBL" id="BJYG01000002">
    <property type="protein sequence ID" value="GEN62033.1"/>
    <property type="molecule type" value="Genomic_DNA"/>
</dbReference>
<evidence type="ECO:0000313" key="3">
    <source>
        <dbReference type="Proteomes" id="UP000321746"/>
    </source>
</evidence>
<feature type="transmembrane region" description="Helical" evidence="1">
    <location>
        <begin position="28"/>
        <end position="49"/>
    </location>
</feature>
<feature type="transmembrane region" description="Helical" evidence="1">
    <location>
        <begin position="61"/>
        <end position="78"/>
    </location>
</feature>
<protein>
    <recommendedName>
        <fullName evidence="4">NADH:quinone oxidoreductase/Mrp antiporter membrane subunit domain-containing protein</fullName>
    </recommendedName>
</protein>
<feature type="transmembrane region" description="Helical" evidence="1">
    <location>
        <begin position="98"/>
        <end position="121"/>
    </location>
</feature>
<accession>A0A511XGG0</accession>
<name>A0A511XGG0_9PROT</name>
<proteinExistence type="predicted"/>
<feature type="transmembrane region" description="Helical" evidence="1">
    <location>
        <begin position="193"/>
        <end position="212"/>
    </location>
</feature>
<organism evidence="2 3">
    <name type="scientific">Acetobacter oeni</name>
    <dbReference type="NCBI Taxonomy" id="304077"/>
    <lineage>
        <taxon>Bacteria</taxon>
        <taxon>Pseudomonadati</taxon>
        <taxon>Pseudomonadota</taxon>
        <taxon>Alphaproteobacteria</taxon>
        <taxon>Acetobacterales</taxon>
        <taxon>Acetobacteraceae</taxon>
        <taxon>Acetobacter</taxon>
    </lineage>
</organism>
<keyword evidence="1" id="KW-0472">Membrane</keyword>
<feature type="transmembrane region" description="Helical" evidence="1">
    <location>
        <begin position="257"/>
        <end position="280"/>
    </location>
</feature>
<keyword evidence="3" id="KW-1185">Reference proteome</keyword>
<feature type="transmembrane region" description="Helical" evidence="1">
    <location>
        <begin position="160"/>
        <end position="181"/>
    </location>
</feature>
<feature type="transmembrane region" description="Helical" evidence="1">
    <location>
        <begin position="567"/>
        <end position="587"/>
    </location>
</feature>
<keyword evidence="1" id="KW-0812">Transmembrane</keyword>
<dbReference type="OrthoDB" id="9889387at2"/>
<feature type="transmembrane region" description="Helical" evidence="1">
    <location>
        <begin position="390"/>
        <end position="411"/>
    </location>
</feature>
<evidence type="ECO:0000256" key="1">
    <source>
        <dbReference type="SAM" id="Phobius"/>
    </source>
</evidence>
<feature type="transmembrane region" description="Helical" evidence="1">
    <location>
        <begin position="224"/>
        <end position="245"/>
    </location>
</feature>
<keyword evidence="1" id="KW-1133">Transmembrane helix</keyword>
<dbReference type="AlphaFoldDB" id="A0A511XGG0"/>
<reference evidence="2 3" key="1">
    <citation type="submission" date="2019-07" db="EMBL/GenBank/DDBJ databases">
        <title>Whole genome shotgun sequence of Acetobacter oeni NBRC 105207.</title>
        <authorList>
            <person name="Hosoyama A."/>
            <person name="Uohara A."/>
            <person name="Ohji S."/>
            <person name="Ichikawa N."/>
        </authorList>
    </citation>
    <scope>NUCLEOTIDE SEQUENCE [LARGE SCALE GENOMIC DNA]</scope>
    <source>
        <strain evidence="2 3">NBRC 105207</strain>
    </source>
</reference>
<feature type="transmembrane region" description="Helical" evidence="1">
    <location>
        <begin position="451"/>
        <end position="470"/>
    </location>
</feature>